<reference evidence="3 4" key="1">
    <citation type="submission" date="2019-08" db="EMBL/GenBank/DDBJ databases">
        <title>Actinomadura sp. nov. CYP1-5 isolated from mountain soil.</title>
        <authorList>
            <person name="Songsumanus A."/>
            <person name="Kuncharoen N."/>
            <person name="Kudo T."/>
            <person name="Yuki M."/>
            <person name="Igarashi Y."/>
            <person name="Tanasupawat S."/>
        </authorList>
    </citation>
    <scope>NUCLEOTIDE SEQUENCE [LARGE SCALE GENOMIC DNA]</scope>
    <source>
        <strain evidence="3 4">JCM 14158</strain>
    </source>
</reference>
<dbReference type="EMBL" id="VSFG01000002">
    <property type="protein sequence ID" value="TYB46804.1"/>
    <property type="molecule type" value="Genomic_DNA"/>
</dbReference>
<keyword evidence="1" id="KW-0472">Membrane</keyword>
<sequence length="277" mass="28838">MRNTKINHKVDNKVNHAAKFTAAALIGGTVLMGGNAAFAAGPSADEAAAAKVASSAAAQQRIGQFFVHLDQHNRGQVTNQAVPQAAIAAKAPRLEGAVHPVYSLNPEFVKGTPNAPVAQFAYMAVGAKSATGQHATVWLTKSGADWTIMNVISGTEEAVYPAKADGGQVFTEPQIHAWYRLKDGRVTPLNDTAKTSVKQGVTVGSYQKLVHGRYADKLPGSAYQRSGKLGGFSPTTGVSDRAPDRGPAPVLLALGAGGLVTAAGVVMARRRRTPGSY</sequence>
<comment type="caution">
    <text evidence="3">The sequence shown here is derived from an EMBL/GenBank/DDBJ whole genome shotgun (WGS) entry which is preliminary data.</text>
</comment>
<keyword evidence="1" id="KW-0812">Transmembrane</keyword>
<feature type="transmembrane region" description="Helical" evidence="1">
    <location>
        <begin position="248"/>
        <end position="268"/>
    </location>
</feature>
<dbReference type="Proteomes" id="UP000323380">
    <property type="component" value="Unassembled WGS sequence"/>
</dbReference>
<proteinExistence type="predicted"/>
<dbReference type="AlphaFoldDB" id="A0A5D0NRE6"/>
<name>A0A5D0NRE6_9ACTN</name>
<evidence type="ECO:0000313" key="4">
    <source>
        <dbReference type="Proteomes" id="UP000323380"/>
    </source>
</evidence>
<organism evidence="3 4">
    <name type="scientific">Actinomadura chibensis</name>
    <dbReference type="NCBI Taxonomy" id="392828"/>
    <lineage>
        <taxon>Bacteria</taxon>
        <taxon>Bacillati</taxon>
        <taxon>Actinomycetota</taxon>
        <taxon>Actinomycetes</taxon>
        <taxon>Streptosporangiales</taxon>
        <taxon>Thermomonosporaceae</taxon>
        <taxon>Actinomadura</taxon>
    </lineage>
</organism>
<feature type="chain" id="PRO_5023103341" description="LPXTG cell wall anchor domain-containing protein" evidence="2">
    <location>
        <begin position="40"/>
        <end position="277"/>
    </location>
</feature>
<keyword evidence="4" id="KW-1185">Reference proteome</keyword>
<dbReference type="RefSeq" id="WP_067901783.1">
    <property type="nucleotide sequence ID" value="NZ_VSFG01000002.1"/>
</dbReference>
<keyword evidence="1" id="KW-1133">Transmembrane helix</keyword>
<protein>
    <recommendedName>
        <fullName evidence="5">LPXTG cell wall anchor domain-containing protein</fullName>
    </recommendedName>
</protein>
<evidence type="ECO:0000313" key="3">
    <source>
        <dbReference type="EMBL" id="TYB46804.1"/>
    </source>
</evidence>
<evidence type="ECO:0000256" key="2">
    <source>
        <dbReference type="SAM" id="SignalP"/>
    </source>
</evidence>
<gene>
    <name evidence="3" type="ORF">FXF69_16605</name>
</gene>
<evidence type="ECO:0008006" key="5">
    <source>
        <dbReference type="Google" id="ProtNLM"/>
    </source>
</evidence>
<feature type="signal peptide" evidence="2">
    <location>
        <begin position="1"/>
        <end position="39"/>
    </location>
</feature>
<accession>A0A5D0NRE6</accession>
<keyword evidence="2" id="KW-0732">Signal</keyword>
<evidence type="ECO:0000256" key="1">
    <source>
        <dbReference type="SAM" id="Phobius"/>
    </source>
</evidence>
<dbReference type="STRING" id="1220554.GCA_001552135_06949"/>